<keyword evidence="6" id="KW-0406">Ion transport</keyword>
<keyword evidence="5" id="KW-0375">Hydrogen ion transport</keyword>
<evidence type="ECO:0000256" key="3">
    <source>
        <dbReference type="ARBA" id="ARBA00022448"/>
    </source>
</evidence>
<keyword evidence="3" id="KW-0813">Transport</keyword>
<dbReference type="Proteomes" id="UP000268162">
    <property type="component" value="Unassembled WGS sequence"/>
</dbReference>
<evidence type="ECO:0000256" key="8">
    <source>
        <dbReference type="ARBA" id="ARBA00023136"/>
    </source>
</evidence>
<dbReference type="GO" id="GO:0015986">
    <property type="term" value="P:proton motive force-driven ATP synthesis"/>
    <property type="evidence" value="ECO:0007669"/>
    <property type="project" value="InterPro"/>
</dbReference>
<keyword evidence="4" id="KW-0138">CF(0)</keyword>
<dbReference type="GO" id="GO:0015078">
    <property type="term" value="F:proton transmembrane transporter activity"/>
    <property type="evidence" value="ECO:0007669"/>
    <property type="project" value="InterPro"/>
</dbReference>
<dbReference type="EMBL" id="ML002229">
    <property type="protein sequence ID" value="RKP40039.1"/>
    <property type="molecule type" value="Genomic_DNA"/>
</dbReference>
<reference evidence="11" key="1">
    <citation type="journal article" date="2018" name="Nat. Microbiol.">
        <title>Leveraging single-cell genomics to expand the fungal tree of life.</title>
        <authorList>
            <person name="Ahrendt S.R."/>
            <person name="Quandt C.A."/>
            <person name="Ciobanu D."/>
            <person name="Clum A."/>
            <person name="Salamov A."/>
            <person name="Andreopoulos B."/>
            <person name="Cheng J.F."/>
            <person name="Woyke T."/>
            <person name="Pelin A."/>
            <person name="Henrissat B."/>
            <person name="Reynolds N.K."/>
            <person name="Benny G.L."/>
            <person name="Smith M.E."/>
            <person name="James T.Y."/>
            <person name="Grigoriev I.V."/>
        </authorList>
    </citation>
    <scope>NUCLEOTIDE SEQUENCE [LARGE SCALE GENOMIC DNA]</scope>
    <source>
        <strain evidence="11">RSA 468</strain>
    </source>
</reference>
<evidence type="ECO:0000313" key="11">
    <source>
        <dbReference type="Proteomes" id="UP000268162"/>
    </source>
</evidence>
<keyword evidence="9" id="KW-0066">ATP synthesis</keyword>
<evidence type="ECO:0000256" key="9">
    <source>
        <dbReference type="ARBA" id="ARBA00023310"/>
    </source>
</evidence>
<evidence type="ECO:0000256" key="6">
    <source>
        <dbReference type="ARBA" id="ARBA00023065"/>
    </source>
</evidence>
<evidence type="ECO:0000256" key="1">
    <source>
        <dbReference type="ARBA" id="ARBA00004325"/>
    </source>
</evidence>
<dbReference type="InterPro" id="IPR006808">
    <property type="entry name" value="ATP_synth_F0_gsu_mt"/>
</dbReference>
<dbReference type="PANTHER" id="PTHR12386">
    <property type="entry name" value="ATP SYNTHASE SUBUNIT"/>
    <property type="match status" value="1"/>
</dbReference>
<keyword evidence="7" id="KW-0496">Mitochondrion</keyword>
<comment type="similarity">
    <text evidence="2">Belongs to the ATPase g subunit family.</text>
</comment>
<accession>A0A4V1J5S1</accession>
<evidence type="ECO:0000256" key="7">
    <source>
        <dbReference type="ARBA" id="ARBA00023128"/>
    </source>
</evidence>
<keyword evidence="8" id="KW-0472">Membrane</keyword>
<evidence type="ECO:0000313" key="10">
    <source>
        <dbReference type="EMBL" id="RKP40039.1"/>
    </source>
</evidence>
<evidence type="ECO:0000256" key="5">
    <source>
        <dbReference type="ARBA" id="ARBA00022781"/>
    </source>
</evidence>
<protein>
    <submittedName>
        <fullName evidence="10">Mitochondrial ATP synthase g subunit-domain-containing protein</fullName>
    </submittedName>
</protein>
<dbReference type="Pfam" id="PF04718">
    <property type="entry name" value="ATP-synt_G"/>
    <property type="match status" value="1"/>
</dbReference>
<evidence type="ECO:0000256" key="2">
    <source>
        <dbReference type="ARBA" id="ARBA00005699"/>
    </source>
</evidence>
<organism evidence="10 11">
    <name type="scientific">Dimargaris cristalligena</name>
    <dbReference type="NCBI Taxonomy" id="215637"/>
    <lineage>
        <taxon>Eukaryota</taxon>
        <taxon>Fungi</taxon>
        <taxon>Fungi incertae sedis</taxon>
        <taxon>Zoopagomycota</taxon>
        <taxon>Kickxellomycotina</taxon>
        <taxon>Dimargaritomycetes</taxon>
        <taxon>Dimargaritales</taxon>
        <taxon>Dimargaritaceae</taxon>
        <taxon>Dimargaris</taxon>
    </lineage>
</organism>
<dbReference type="GO" id="GO:0031966">
    <property type="term" value="C:mitochondrial membrane"/>
    <property type="evidence" value="ECO:0007669"/>
    <property type="project" value="UniProtKB-SubCell"/>
</dbReference>
<evidence type="ECO:0000256" key="4">
    <source>
        <dbReference type="ARBA" id="ARBA00022547"/>
    </source>
</evidence>
<dbReference type="AlphaFoldDB" id="A0A4V1J5S1"/>
<proteinExistence type="inferred from homology"/>
<dbReference type="GO" id="GO:0045259">
    <property type="term" value="C:proton-transporting ATP synthase complex"/>
    <property type="evidence" value="ECO:0007669"/>
    <property type="project" value="UniProtKB-KW"/>
</dbReference>
<name>A0A4V1J5S1_9FUNG</name>
<dbReference type="STRING" id="215637.A0A4V1J5S1"/>
<sequence>MLHTRPPYFPPIGFADCTVYWARVTKEVAKQVYNKEQLAPPSPQEWHQARKQLMDLLKTDRLKSLTKEDLAKGALVGIEISGFFLIGEMIGRRNVVGYNV</sequence>
<keyword evidence="11" id="KW-1185">Reference proteome</keyword>
<comment type="subcellular location">
    <subcellularLocation>
        <location evidence="1">Mitochondrion membrane</location>
    </subcellularLocation>
</comment>
<gene>
    <name evidence="10" type="ORF">BJ085DRAFT_13350</name>
</gene>